<comment type="caution">
    <text evidence="2">The sequence shown here is derived from an EMBL/GenBank/DDBJ whole genome shotgun (WGS) entry which is preliminary data.</text>
</comment>
<gene>
    <name evidence="2" type="ORF">CLV28_1033</name>
</gene>
<proteinExistence type="predicted"/>
<organism evidence="2 3">
    <name type="scientific">Sediminihabitans luteus</name>
    <dbReference type="NCBI Taxonomy" id="1138585"/>
    <lineage>
        <taxon>Bacteria</taxon>
        <taxon>Bacillati</taxon>
        <taxon>Actinomycetota</taxon>
        <taxon>Actinomycetes</taxon>
        <taxon>Micrococcales</taxon>
        <taxon>Cellulomonadaceae</taxon>
        <taxon>Sediminihabitans</taxon>
    </lineage>
</organism>
<evidence type="ECO:0000256" key="1">
    <source>
        <dbReference type="SAM" id="MobiDB-lite"/>
    </source>
</evidence>
<accession>A0A2M9D107</accession>
<evidence type="ECO:0000313" key="3">
    <source>
        <dbReference type="Proteomes" id="UP000231693"/>
    </source>
</evidence>
<keyword evidence="3" id="KW-1185">Reference proteome</keyword>
<sequence length="57" mass="6074">MATVVREAIDQHFASDVALRASAARDFLAEPLTDAGPEPDWAESKRALVGDIAPQVP</sequence>
<reference evidence="2 3" key="1">
    <citation type="submission" date="2017-11" db="EMBL/GenBank/DDBJ databases">
        <title>Genomic Encyclopedia of Archaeal and Bacterial Type Strains, Phase II (KMG-II): From Individual Species to Whole Genera.</title>
        <authorList>
            <person name="Goeker M."/>
        </authorList>
    </citation>
    <scope>NUCLEOTIDE SEQUENCE [LARGE SCALE GENOMIC DNA]</scope>
    <source>
        <strain evidence="2 3">DSM 25478</strain>
    </source>
</reference>
<protein>
    <submittedName>
        <fullName evidence="2">Uncharacterized protein</fullName>
    </submittedName>
</protein>
<dbReference type="EMBL" id="PGFE01000001">
    <property type="protein sequence ID" value="PJJ77807.1"/>
    <property type="molecule type" value="Genomic_DNA"/>
</dbReference>
<dbReference type="AlphaFoldDB" id="A0A2M9D107"/>
<feature type="region of interest" description="Disordered" evidence="1">
    <location>
        <begin position="31"/>
        <end position="57"/>
    </location>
</feature>
<name>A0A2M9D107_9CELL</name>
<dbReference type="Proteomes" id="UP000231693">
    <property type="component" value="Unassembled WGS sequence"/>
</dbReference>
<evidence type="ECO:0000313" key="2">
    <source>
        <dbReference type="EMBL" id="PJJ77807.1"/>
    </source>
</evidence>